<comment type="caution">
    <text evidence="3">The sequence shown here is derived from an EMBL/GenBank/DDBJ whole genome shotgun (WGS) entry which is preliminary data.</text>
</comment>
<organism evidence="3 4">
    <name type="scientific">Anaeroselena agilis</name>
    <dbReference type="NCBI Taxonomy" id="3063788"/>
    <lineage>
        <taxon>Bacteria</taxon>
        <taxon>Bacillati</taxon>
        <taxon>Bacillota</taxon>
        <taxon>Negativicutes</taxon>
        <taxon>Acetonemataceae</taxon>
        <taxon>Anaeroselena</taxon>
    </lineage>
</organism>
<dbReference type="Proteomes" id="UP001254848">
    <property type="component" value="Unassembled WGS sequence"/>
</dbReference>
<keyword evidence="4" id="KW-1185">Reference proteome</keyword>
<protein>
    <submittedName>
        <fullName evidence="3">Uncharacterized protein</fullName>
    </submittedName>
</protein>
<sequence length="376" mass="41826">MKRALIILIALAVFLPASVPARSAPAPAPPAQADKEKPVLSAIAPWPAKAAWVGQQATIVPAKLYASSSYLLIFRDPDQDMSGVDQLFLARKNIGQIFTVQGLYKLAKKGAAARYFWRLDSKDGTVLWIRDYPEVTLSGLPFALDSEIEAEKRAIAEINSLVGNTIWIDRNYIPPKELTADVAHLAPLTVTAFKSAGPFSEAYALSLRREDGSPVVWTIAPTGVRAAFSNSQFYGMIRSGFMRHNPQTLFPHWPQDDWQLIRDQEIRAGWDKDKVLMSWGEPKMPPVLVPDGSEEDMYEWRYGNYYLYFKNNVLLKIKIPDPAYVPAKADDKSASGGKPAARQGNKQDKKDGPKMIEIPAAKKNDNRESPQNKRSG</sequence>
<evidence type="ECO:0000313" key="3">
    <source>
        <dbReference type="EMBL" id="MDT8903113.1"/>
    </source>
</evidence>
<evidence type="ECO:0000313" key="4">
    <source>
        <dbReference type="Proteomes" id="UP001254848"/>
    </source>
</evidence>
<feature type="chain" id="PRO_5045489573" evidence="2">
    <location>
        <begin position="24"/>
        <end position="376"/>
    </location>
</feature>
<feature type="region of interest" description="Disordered" evidence="1">
    <location>
        <begin position="326"/>
        <end position="376"/>
    </location>
</feature>
<dbReference type="EMBL" id="JAUOZS010000001">
    <property type="protein sequence ID" value="MDT8903113.1"/>
    <property type="molecule type" value="Genomic_DNA"/>
</dbReference>
<evidence type="ECO:0000256" key="1">
    <source>
        <dbReference type="SAM" id="MobiDB-lite"/>
    </source>
</evidence>
<feature type="compositionally biased region" description="Basic and acidic residues" evidence="1">
    <location>
        <begin position="345"/>
        <end position="376"/>
    </location>
</feature>
<feature type="signal peptide" evidence="2">
    <location>
        <begin position="1"/>
        <end position="23"/>
    </location>
</feature>
<reference evidence="3 4" key="1">
    <citation type="submission" date="2023-07" db="EMBL/GenBank/DDBJ databases">
        <title>The novel representative of Negativicutes class, Anaeroselena agilis gen. nov. sp. nov.</title>
        <authorList>
            <person name="Prokofeva M.I."/>
            <person name="Elcheninov A.G."/>
            <person name="Klyukina A."/>
            <person name="Kublanov I.V."/>
            <person name="Frolov E.N."/>
            <person name="Podosokorskaya O.A."/>
        </authorList>
    </citation>
    <scope>NUCLEOTIDE SEQUENCE [LARGE SCALE GENOMIC DNA]</scope>
    <source>
        <strain evidence="3 4">4137-cl</strain>
    </source>
</reference>
<name>A0ABU3P238_9FIRM</name>
<proteinExistence type="predicted"/>
<evidence type="ECO:0000256" key="2">
    <source>
        <dbReference type="SAM" id="SignalP"/>
    </source>
</evidence>
<dbReference type="RefSeq" id="WP_413781574.1">
    <property type="nucleotide sequence ID" value="NZ_JAUOZS010000001.1"/>
</dbReference>
<keyword evidence="2" id="KW-0732">Signal</keyword>
<accession>A0ABU3P238</accession>
<gene>
    <name evidence="3" type="ORF">Q4T40_17910</name>
</gene>